<evidence type="ECO:0000313" key="3">
    <source>
        <dbReference type="Proteomes" id="UP000664303"/>
    </source>
</evidence>
<dbReference type="Gene3D" id="3.30.365.10">
    <property type="entry name" value="Aldehyde oxidase/xanthine dehydrogenase, molybdopterin binding domain"/>
    <property type="match status" value="4"/>
</dbReference>
<feature type="domain" description="Aldehyde oxidase/xanthine dehydrogenase a/b hammerhead" evidence="1">
    <location>
        <begin position="218"/>
        <end position="308"/>
    </location>
</feature>
<keyword evidence="3" id="KW-1185">Reference proteome</keyword>
<dbReference type="InterPro" id="IPR008274">
    <property type="entry name" value="AldOxase/xan_DH_MoCoBD1"/>
</dbReference>
<organism evidence="2 3">
    <name type="scientific">Parahaliea mediterranea</name>
    <dbReference type="NCBI Taxonomy" id="651086"/>
    <lineage>
        <taxon>Bacteria</taxon>
        <taxon>Pseudomonadati</taxon>
        <taxon>Pseudomonadota</taxon>
        <taxon>Gammaproteobacteria</taxon>
        <taxon>Cellvibrionales</taxon>
        <taxon>Halieaceae</taxon>
        <taxon>Parahaliea</taxon>
    </lineage>
</organism>
<gene>
    <name evidence="2" type="ORF">JYP50_04990</name>
</gene>
<reference evidence="2" key="1">
    <citation type="submission" date="2021-02" db="EMBL/GenBank/DDBJ databases">
        <title>PHA producing bacteria isolated from coastal sediment in Guangdong, Shenzhen.</title>
        <authorList>
            <person name="Zheng W."/>
            <person name="Yu S."/>
            <person name="Huang Y."/>
        </authorList>
    </citation>
    <scope>NUCLEOTIDE SEQUENCE</scope>
    <source>
        <strain evidence="2">TN14-10</strain>
    </source>
</reference>
<protein>
    <submittedName>
        <fullName evidence="2">Xanthine dehydrogenase family protein molybdopterin-binding subunit</fullName>
    </submittedName>
</protein>
<dbReference type="PANTHER" id="PTHR47495">
    <property type="entry name" value="ALDEHYDE DEHYDROGENASE"/>
    <property type="match status" value="1"/>
</dbReference>
<dbReference type="Pfam" id="PF02738">
    <property type="entry name" value="MoCoBD_1"/>
    <property type="match status" value="1"/>
</dbReference>
<dbReference type="SMART" id="SM01008">
    <property type="entry name" value="Ald_Xan_dh_C"/>
    <property type="match status" value="1"/>
</dbReference>
<comment type="caution">
    <text evidence="2">The sequence shown here is derived from an EMBL/GenBank/DDBJ whole genome shotgun (WGS) entry which is preliminary data.</text>
</comment>
<dbReference type="SUPFAM" id="SSF56003">
    <property type="entry name" value="Molybdenum cofactor-binding domain"/>
    <property type="match status" value="2"/>
</dbReference>
<dbReference type="InterPro" id="IPR052516">
    <property type="entry name" value="N-heterocyclic_Hydroxylase"/>
</dbReference>
<evidence type="ECO:0000313" key="2">
    <source>
        <dbReference type="EMBL" id="MBN7795931.1"/>
    </source>
</evidence>
<dbReference type="AlphaFoldDB" id="A0A939IJ59"/>
<dbReference type="Proteomes" id="UP000664303">
    <property type="component" value="Unassembled WGS sequence"/>
</dbReference>
<dbReference type="PANTHER" id="PTHR47495:SF2">
    <property type="entry name" value="ALDEHYDE DEHYDROGENASE"/>
    <property type="match status" value="1"/>
</dbReference>
<dbReference type="GO" id="GO:0016491">
    <property type="term" value="F:oxidoreductase activity"/>
    <property type="evidence" value="ECO:0007669"/>
    <property type="project" value="InterPro"/>
</dbReference>
<dbReference type="Pfam" id="PF20256">
    <property type="entry name" value="MoCoBD_2"/>
    <property type="match status" value="2"/>
</dbReference>
<dbReference type="InterPro" id="IPR037165">
    <property type="entry name" value="AldOxase/xan_DH_Mopterin-bd_sf"/>
</dbReference>
<dbReference type="PIRSF" id="PIRSF036389">
    <property type="entry name" value="IOR_B"/>
    <property type="match status" value="1"/>
</dbReference>
<evidence type="ECO:0000259" key="1">
    <source>
        <dbReference type="SMART" id="SM01008"/>
    </source>
</evidence>
<dbReference type="Gene3D" id="3.90.1170.50">
    <property type="entry name" value="Aldehyde oxidase/xanthine dehydrogenase, a/b hammerhead"/>
    <property type="match status" value="1"/>
</dbReference>
<dbReference type="PROSITE" id="PS51318">
    <property type="entry name" value="TAT"/>
    <property type="match status" value="1"/>
</dbReference>
<proteinExistence type="predicted"/>
<dbReference type="InterPro" id="IPR012368">
    <property type="entry name" value="OxRdtase_Mopterin-bd_su_IorB"/>
</dbReference>
<dbReference type="EMBL" id="JAFKCZ010000004">
    <property type="protein sequence ID" value="MBN7795931.1"/>
    <property type="molecule type" value="Genomic_DNA"/>
</dbReference>
<dbReference type="RefSeq" id="WP_206559387.1">
    <property type="nucleotide sequence ID" value="NZ_JAFKCZ010000004.1"/>
</dbReference>
<dbReference type="InterPro" id="IPR046867">
    <property type="entry name" value="AldOxase/xan_DH_MoCoBD2"/>
</dbReference>
<sequence length="751" mass="80790">MNDAAHLPRRRFLQLGAAVGGGLLLGIRLPALGEEKPAGSIGAPPEGTLAFFVRIDPDGAVTIGSPQPEMGQGVKTSLPMLIAEELDVDWARVRVAQMPMGIQRNTEGQMSWLHVGQGAGGSTSIASSWQPLREAGATARQLLTQAAANRWQVDIGSLSTEPGAVVHAGGNRRLGYGELAAEAARLPLPTAPPPLKAPGEFRIIGTPRPVVDAEDIVTGRARYGIDARLPGQVYAVIERCPWLDGRLLTVDDKAARAVPGVIDIVLIEGPAAGEPYTVLASGVAVVASSTWAAERGRRALNIRWDRGPHAKESSAGLRRRMEEALAASDGQVVLDEGDVEQAFAGASDSVEASYYVPYVAHATLEPQCCLVEVREDGATVIGPIQMPAAASRMVHQLTGLDRLSIEVQMTRLGGGFGRRLTVDYVAEATLIAQQVKRPVKLQWNRRDDLHHDFYRPGGLQQLRAALNDKGEVTAWRQRLASPSKYYRRDGVAEDGMWESELYPDDPPRRLVPHLRLEYFAMQSGMPRGSWRAPAHCANAFAVQSFIDELAHRVNADPLQFQLRLLGEPREFPYEQHGGPIFDTGRLAGVLRLAAERADWGSPMPAGSGRGIAGHFTFGGYCAYVVEVTVTDGKLRVDRVVGALDCGLAVNPNHVKAQMESGIHDGLSTALRLRITLQDGRVQQDNFDSYPLGSLADAPRVVETYLVDSGAAPSGVGEPPIPPLAPALTNAIFAATGQRIRELPLIDHIDLA</sequence>
<name>A0A939IJ59_9GAMM</name>
<accession>A0A939IJ59</accession>
<dbReference type="InterPro" id="IPR006311">
    <property type="entry name" value="TAT_signal"/>
</dbReference>
<dbReference type="InterPro" id="IPR000674">
    <property type="entry name" value="Ald_Oxase/Xan_DH_a/b"/>
</dbReference>